<organism evidence="1 2">
    <name type="scientific">Talaromyces atroroseus</name>
    <dbReference type="NCBI Taxonomy" id="1441469"/>
    <lineage>
        <taxon>Eukaryota</taxon>
        <taxon>Fungi</taxon>
        <taxon>Dikarya</taxon>
        <taxon>Ascomycota</taxon>
        <taxon>Pezizomycotina</taxon>
        <taxon>Eurotiomycetes</taxon>
        <taxon>Eurotiomycetidae</taxon>
        <taxon>Eurotiales</taxon>
        <taxon>Trichocomaceae</taxon>
        <taxon>Talaromyces</taxon>
        <taxon>Talaromyces sect. Trachyspermi</taxon>
    </lineage>
</organism>
<dbReference type="Proteomes" id="UP000214365">
    <property type="component" value="Unassembled WGS sequence"/>
</dbReference>
<comment type="caution">
    <text evidence="1">The sequence shown here is derived from an EMBL/GenBank/DDBJ whole genome shotgun (WGS) entry which is preliminary data.</text>
</comment>
<sequence>MYAPQCVSASASANQPQEPFPFDYTQAMTYSPSAQSLYSSSADSHLDSYAPSPYDEWSAMMPFGLQGCFPLQGHASQGVASSSSMGLGTRPIEIPRPHAHNGVDIAHLGFTPSYSSSSGISSSYLGSPVISQSSSMSMSLGDIRGPPNHVSGALHMHSAPVMSGYSMAHAASTPAPLLVDRPKRVPPRRHSERFFTRLADVKRHETSVHDPVPIDCPVEDCSRKGHIGFPRRDHLIEHLRTFHNKNIPKRAVTKKRKANVTANANAML</sequence>
<dbReference type="OrthoDB" id="2687452at2759"/>
<proteinExistence type="predicted"/>
<keyword evidence="2" id="KW-1185">Reference proteome</keyword>
<accession>A0A225ACM8</accession>
<evidence type="ECO:0000313" key="2">
    <source>
        <dbReference type="Proteomes" id="UP000214365"/>
    </source>
</evidence>
<reference evidence="1 2" key="1">
    <citation type="submission" date="2015-06" db="EMBL/GenBank/DDBJ databases">
        <title>Talaromyces atroroseus IBT 11181 draft genome.</title>
        <authorList>
            <person name="Rasmussen K.B."/>
            <person name="Rasmussen S."/>
            <person name="Petersen B."/>
            <person name="Sicheritz-Ponten T."/>
            <person name="Mortensen U.H."/>
            <person name="Thrane U."/>
        </authorList>
    </citation>
    <scope>NUCLEOTIDE SEQUENCE [LARGE SCALE GENOMIC DNA]</scope>
    <source>
        <strain evidence="1 2">IBT 11181</strain>
    </source>
</reference>
<dbReference type="GeneID" id="31006233"/>
<protein>
    <recommendedName>
        <fullName evidence="3">C2H2-type domain-containing protein</fullName>
    </recommendedName>
</protein>
<name>A0A225ACM8_TALAT</name>
<dbReference type="AlphaFoldDB" id="A0A225ACM8"/>
<evidence type="ECO:0000313" key="1">
    <source>
        <dbReference type="EMBL" id="OKL58140.1"/>
    </source>
</evidence>
<dbReference type="RefSeq" id="XP_020118261.1">
    <property type="nucleotide sequence ID" value="XM_020269256.1"/>
</dbReference>
<evidence type="ECO:0008006" key="3">
    <source>
        <dbReference type="Google" id="ProtNLM"/>
    </source>
</evidence>
<dbReference type="EMBL" id="LFMY01000010">
    <property type="protein sequence ID" value="OKL58140.1"/>
    <property type="molecule type" value="Genomic_DNA"/>
</dbReference>
<gene>
    <name evidence="1" type="ORF">UA08_06478</name>
</gene>